<keyword evidence="2" id="KW-1185">Reference proteome</keyword>
<reference evidence="2" key="1">
    <citation type="submission" date="2018-09" db="EMBL/GenBank/DDBJ databases">
        <authorList>
            <person name="Livingstone P.G."/>
            <person name="Whitworth D.E."/>
        </authorList>
    </citation>
    <scope>NUCLEOTIDE SEQUENCE [LARGE SCALE GENOMIC DNA]</scope>
    <source>
        <strain evidence="2">CA040B</strain>
    </source>
</reference>
<name>A0A3A8MKE8_9BACT</name>
<dbReference type="AlphaFoldDB" id="A0A3A8MKE8"/>
<dbReference type="Proteomes" id="UP000273405">
    <property type="component" value="Unassembled WGS sequence"/>
</dbReference>
<evidence type="ECO:0000313" key="2">
    <source>
        <dbReference type="Proteomes" id="UP000273405"/>
    </source>
</evidence>
<dbReference type="EMBL" id="RAWG01000420">
    <property type="protein sequence ID" value="RKH32210.1"/>
    <property type="molecule type" value="Genomic_DNA"/>
</dbReference>
<gene>
    <name evidence="1" type="ORF">D7X12_37490</name>
</gene>
<protein>
    <submittedName>
        <fullName evidence="1">Uncharacterized protein</fullName>
    </submittedName>
</protein>
<evidence type="ECO:0000313" key="1">
    <source>
        <dbReference type="EMBL" id="RKH32210.1"/>
    </source>
</evidence>
<organism evidence="1 2">
    <name type="scientific">Corallococcus sicarius</name>
    <dbReference type="NCBI Taxonomy" id="2316726"/>
    <lineage>
        <taxon>Bacteria</taxon>
        <taxon>Pseudomonadati</taxon>
        <taxon>Myxococcota</taxon>
        <taxon>Myxococcia</taxon>
        <taxon>Myxococcales</taxon>
        <taxon>Cystobacterineae</taxon>
        <taxon>Myxococcaceae</taxon>
        <taxon>Corallococcus</taxon>
    </lineage>
</organism>
<dbReference type="OrthoDB" id="5516510at2"/>
<proteinExistence type="predicted"/>
<dbReference type="RefSeq" id="WP_120629989.1">
    <property type="nucleotide sequence ID" value="NZ_RAWG01000420.1"/>
</dbReference>
<accession>A0A3A8MKE8</accession>
<comment type="caution">
    <text evidence="1">The sequence shown here is derived from an EMBL/GenBank/DDBJ whole genome shotgun (WGS) entry which is preliminary data.</text>
</comment>
<sequence length="100" mass="11176">MRSIDTEDERIASLLVADDAELPFEGSRDLEVRLRDGRRFVLTVHTLEALEERLGGAPSFVATRVVVVRRMSDGALMHAVRSALDQGIERFGTLQPLIEE</sequence>